<keyword evidence="5" id="KW-0325">Glycoprotein</keyword>
<dbReference type="GO" id="GO:0098552">
    <property type="term" value="C:side of membrane"/>
    <property type="evidence" value="ECO:0007669"/>
    <property type="project" value="UniProtKB-KW"/>
</dbReference>
<dbReference type="GO" id="GO:0010215">
    <property type="term" value="P:cellulose microfibril organization"/>
    <property type="evidence" value="ECO:0007669"/>
    <property type="project" value="InterPro"/>
</dbReference>
<gene>
    <name evidence="10" type="ORF">OIU84_014633</name>
</gene>
<evidence type="ECO:0000256" key="7">
    <source>
        <dbReference type="SAM" id="Phobius"/>
    </source>
</evidence>
<keyword evidence="7" id="KW-1133">Transmembrane helix</keyword>
<sequence length="347" mass="38768">MRFLIFIVLFFVIFSCSGAYDPLDPTGNVTVKWDIMSWTADGYIAIVTLFNFQTFRHFMKPGWTIGWTWAKKEIIWSINGAQAVEQGDCSKFKANIPHSCKRSPAVVDLLPGAPFNQQFGNCCKVKLPKSFTLLGPGPGYTCGPPKMVPSTKFLTPDGLRRTQALLTWNVTCTYSQFMARKNPSCCVSLSSFYNQILTPCPTCACGCQNNGTCVNGDSRILQLPVGKHDPERQQLTSSMHAPYVPGSSSLACEDDTAMFYGMKNYNDELMEAGPLGNLQSEVLLQKDQNTFTFKQGWAFPRKVYFNGDECMLPPPDTYPFLPNSAHGSSHFFSMLISTLIFLLTYIW</sequence>
<evidence type="ECO:0000259" key="9">
    <source>
        <dbReference type="Pfam" id="PF25079"/>
    </source>
</evidence>
<evidence type="ECO:0000256" key="3">
    <source>
        <dbReference type="ARBA" id="ARBA00022622"/>
    </source>
</evidence>
<dbReference type="InterPro" id="IPR056900">
    <property type="entry name" value="COB_C"/>
</dbReference>
<evidence type="ECO:0000256" key="2">
    <source>
        <dbReference type="ARBA" id="ARBA00005507"/>
    </source>
</evidence>
<dbReference type="GO" id="GO:0052324">
    <property type="term" value="P:plant-type cell wall cellulose biosynthetic process"/>
    <property type="evidence" value="ECO:0007669"/>
    <property type="project" value="TreeGrafter"/>
</dbReference>
<keyword evidence="6" id="KW-0449">Lipoprotein</keyword>
<comment type="similarity">
    <text evidence="2">Belongs to the COBRA family.</text>
</comment>
<comment type="subcellular location">
    <subcellularLocation>
        <location evidence="1">Cell membrane</location>
        <topology evidence="1">Lipid-anchor</topology>
        <topology evidence="1">GPI-anchor</topology>
    </subcellularLocation>
</comment>
<dbReference type="PIRSF" id="PIRSF038122">
    <property type="entry name" value="COBRA"/>
    <property type="match status" value="1"/>
</dbReference>
<dbReference type="PANTHER" id="PTHR31673">
    <property type="entry name" value="PROTEIN COBRA"/>
    <property type="match status" value="1"/>
</dbReference>
<dbReference type="Pfam" id="PF25079">
    <property type="entry name" value="COB_C"/>
    <property type="match status" value="2"/>
</dbReference>
<evidence type="ECO:0000256" key="6">
    <source>
        <dbReference type="ARBA" id="ARBA00023288"/>
    </source>
</evidence>
<keyword evidence="7" id="KW-0812">Transmembrane</keyword>
<dbReference type="AlphaFoldDB" id="A0AAD6JEG0"/>
<protein>
    <recommendedName>
        <fullName evidence="9">COBRA C-terminal domain-containing protein</fullName>
    </recommendedName>
</protein>
<dbReference type="GO" id="GO:0005886">
    <property type="term" value="C:plasma membrane"/>
    <property type="evidence" value="ECO:0007669"/>
    <property type="project" value="UniProtKB-SubCell"/>
</dbReference>
<dbReference type="EMBL" id="JAPFFJ010000018">
    <property type="protein sequence ID" value="KAJ6402570.1"/>
    <property type="molecule type" value="Genomic_DNA"/>
</dbReference>
<feature type="domain" description="COBRA C-terminal" evidence="9">
    <location>
        <begin position="247"/>
        <end position="319"/>
    </location>
</feature>
<feature type="transmembrane region" description="Helical" evidence="7">
    <location>
        <begin position="35"/>
        <end position="52"/>
    </location>
</feature>
<evidence type="ECO:0000256" key="4">
    <source>
        <dbReference type="ARBA" id="ARBA00022729"/>
    </source>
</evidence>
<accession>A0AAD6JEG0</accession>
<evidence type="ECO:0000256" key="5">
    <source>
        <dbReference type="ARBA" id="ARBA00023180"/>
    </source>
</evidence>
<organism evidence="10 11">
    <name type="scientific">Salix udensis</name>
    <dbReference type="NCBI Taxonomy" id="889485"/>
    <lineage>
        <taxon>Eukaryota</taxon>
        <taxon>Viridiplantae</taxon>
        <taxon>Streptophyta</taxon>
        <taxon>Embryophyta</taxon>
        <taxon>Tracheophyta</taxon>
        <taxon>Spermatophyta</taxon>
        <taxon>Magnoliopsida</taxon>
        <taxon>eudicotyledons</taxon>
        <taxon>Gunneridae</taxon>
        <taxon>Pentapetalae</taxon>
        <taxon>rosids</taxon>
        <taxon>fabids</taxon>
        <taxon>Malpighiales</taxon>
        <taxon>Salicaceae</taxon>
        <taxon>Saliceae</taxon>
        <taxon>Salix</taxon>
    </lineage>
</organism>
<dbReference type="PANTHER" id="PTHR31673:SF33">
    <property type="entry name" value="COBRA-LIKE PROTEIN"/>
    <property type="match status" value="1"/>
</dbReference>
<feature type="domain" description="COBRA C-terminal" evidence="9">
    <location>
        <begin position="184"/>
        <end position="222"/>
    </location>
</feature>
<evidence type="ECO:0000313" key="10">
    <source>
        <dbReference type="EMBL" id="KAJ6402570.1"/>
    </source>
</evidence>
<evidence type="ECO:0000313" key="11">
    <source>
        <dbReference type="Proteomes" id="UP001162972"/>
    </source>
</evidence>
<dbReference type="Proteomes" id="UP001162972">
    <property type="component" value="Chromosome 4"/>
</dbReference>
<keyword evidence="3" id="KW-0336">GPI-anchor</keyword>
<name>A0AAD6JEG0_9ROSI</name>
<feature type="transmembrane region" description="Helical" evidence="7">
    <location>
        <begin position="329"/>
        <end position="346"/>
    </location>
</feature>
<keyword evidence="11" id="KW-1185">Reference proteome</keyword>
<keyword evidence="4 8" id="KW-0732">Signal</keyword>
<reference evidence="10 11" key="1">
    <citation type="journal article" date="2023" name="Int. J. Mol. Sci.">
        <title>De Novo Assembly and Annotation of 11 Diverse Shrub Willow (Salix) Genomes Reveals Novel Gene Organization in Sex-Linked Regions.</title>
        <authorList>
            <person name="Hyden B."/>
            <person name="Feng K."/>
            <person name="Yates T.B."/>
            <person name="Jawdy S."/>
            <person name="Cereghino C."/>
            <person name="Smart L.B."/>
            <person name="Muchero W."/>
        </authorList>
    </citation>
    <scope>NUCLEOTIDE SEQUENCE [LARGE SCALE GENOMIC DNA]</scope>
    <source>
        <tissue evidence="10">Shoot tip</tissue>
    </source>
</reference>
<dbReference type="InterPro" id="IPR006918">
    <property type="entry name" value="COBRA_pln"/>
</dbReference>
<feature type="chain" id="PRO_5042036102" description="COBRA C-terminal domain-containing protein" evidence="8">
    <location>
        <begin position="20"/>
        <end position="347"/>
    </location>
</feature>
<feature type="signal peptide" evidence="8">
    <location>
        <begin position="1"/>
        <end position="19"/>
    </location>
</feature>
<dbReference type="Pfam" id="PF04833">
    <property type="entry name" value="COBRA"/>
    <property type="match status" value="2"/>
</dbReference>
<evidence type="ECO:0000256" key="8">
    <source>
        <dbReference type="SAM" id="SignalP"/>
    </source>
</evidence>
<evidence type="ECO:0000256" key="1">
    <source>
        <dbReference type="ARBA" id="ARBA00004609"/>
    </source>
</evidence>
<dbReference type="PROSITE" id="PS51257">
    <property type="entry name" value="PROKAR_LIPOPROTEIN"/>
    <property type="match status" value="1"/>
</dbReference>
<proteinExistence type="inferred from homology"/>
<keyword evidence="7" id="KW-0472">Membrane</keyword>
<comment type="caution">
    <text evidence="10">The sequence shown here is derived from an EMBL/GenBank/DDBJ whole genome shotgun (WGS) entry which is preliminary data.</text>
</comment>